<dbReference type="AlphaFoldDB" id="A0AAV7L8B9"/>
<comment type="caution">
    <text evidence="2">The sequence shown here is derived from an EMBL/GenBank/DDBJ whole genome shotgun (WGS) entry which is preliminary data.</text>
</comment>
<dbReference type="Proteomes" id="UP001066276">
    <property type="component" value="Chromosome 11"/>
</dbReference>
<protein>
    <submittedName>
        <fullName evidence="2">Uncharacterized protein</fullName>
    </submittedName>
</protein>
<keyword evidence="3" id="KW-1185">Reference proteome</keyword>
<feature type="region of interest" description="Disordered" evidence="1">
    <location>
        <begin position="1"/>
        <end position="74"/>
    </location>
</feature>
<dbReference type="EMBL" id="JANPWB010000015">
    <property type="protein sequence ID" value="KAJ1087810.1"/>
    <property type="molecule type" value="Genomic_DNA"/>
</dbReference>
<accession>A0AAV7L8B9</accession>
<evidence type="ECO:0000256" key="1">
    <source>
        <dbReference type="SAM" id="MobiDB-lite"/>
    </source>
</evidence>
<evidence type="ECO:0000313" key="2">
    <source>
        <dbReference type="EMBL" id="KAJ1087810.1"/>
    </source>
</evidence>
<feature type="compositionally biased region" description="Basic and acidic residues" evidence="1">
    <location>
        <begin position="100"/>
        <end position="129"/>
    </location>
</feature>
<organism evidence="2 3">
    <name type="scientific">Pleurodeles waltl</name>
    <name type="common">Iberian ribbed newt</name>
    <dbReference type="NCBI Taxonomy" id="8319"/>
    <lineage>
        <taxon>Eukaryota</taxon>
        <taxon>Metazoa</taxon>
        <taxon>Chordata</taxon>
        <taxon>Craniata</taxon>
        <taxon>Vertebrata</taxon>
        <taxon>Euteleostomi</taxon>
        <taxon>Amphibia</taxon>
        <taxon>Batrachia</taxon>
        <taxon>Caudata</taxon>
        <taxon>Salamandroidea</taxon>
        <taxon>Salamandridae</taxon>
        <taxon>Pleurodelinae</taxon>
        <taxon>Pleurodeles</taxon>
    </lineage>
</organism>
<reference evidence="2" key="1">
    <citation type="journal article" date="2022" name="bioRxiv">
        <title>Sequencing and chromosome-scale assembly of the giantPleurodeles waltlgenome.</title>
        <authorList>
            <person name="Brown T."/>
            <person name="Elewa A."/>
            <person name="Iarovenko S."/>
            <person name="Subramanian E."/>
            <person name="Araus A.J."/>
            <person name="Petzold A."/>
            <person name="Susuki M."/>
            <person name="Suzuki K.-i.T."/>
            <person name="Hayashi T."/>
            <person name="Toyoda A."/>
            <person name="Oliveira C."/>
            <person name="Osipova E."/>
            <person name="Leigh N.D."/>
            <person name="Simon A."/>
            <person name="Yun M.H."/>
        </authorList>
    </citation>
    <scope>NUCLEOTIDE SEQUENCE</scope>
    <source>
        <strain evidence="2">20211129_DDA</strain>
        <tissue evidence="2">Liver</tissue>
    </source>
</reference>
<gene>
    <name evidence="2" type="ORF">NDU88_000973</name>
</gene>
<feature type="compositionally biased region" description="Basic and acidic residues" evidence="1">
    <location>
        <begin position="1"/>
        <end position="44"/>
    </location>
</feature>
<evidence type="ECO:0000313" key="3">
    <source>
        <dbReference type="Proteomes" id="UP001066276"/>
    </source>
</evidence>
<name>A0AAV7L8B9_PLEWA</name>
<sequence length="129" mass="14405">MQNPAERPRRGEDDVRVEEKTVEDEVRTGGRPEREDVETGERRCGGPTEEWSYPEQLTPGENLDGEQGSPETQRLRHVPGGAWLQQVRSCLQSRLNALVGKEEGERGRKGGEGGKGRKGRKGTERKQLA</sequence>
<feature type="region of interest" description="Disordered" evidence="1">
    <location>
        <begin position="97"/>
        <end position="129"/>
    </location>
</feature>
<proteinExistence type="predicted"/>